<dbReference type="AlphaFoldDB" id="A0A917DJA4"/>
<accession>A0A917DJA4</accession>
<protein>
    <recommendedName>
        <fullName evidence="3">DUF3052 domain-containing protein</fullName>
    </recommendedName>
</protein>
<proteinExistence type="predicted"/>
<name>A0A917DJA4_9MICO</name>
<organism evidence="1 2">
    <name type="scientific">Microbacterium faecale</name>
    <dbReference type="NCBI Taxonomy" id="1804630"/>
    <lineage>
        <taxon>Bacteria</taxon>
        <taxon>Bacillati</taxon>
        <taxon>Actinomycetota</taxon>
        <taxon>Actinomycetes</taxon>
        <taxon>Micrococcales</taxon>
        <taxon>Microbacteriaceae</taxon>
        <taxon>Microbacterium</taxon>
    </lineage>
</organism>
<evidence type="ECO:0008006" key="3">
    <source>
        <dbReference type="Google" id="ProtNLM"/>
    </source>
</evidence>
<reference evidence="1" key="2">
    <citation type="submission" date="2020-09" db="EMBL/GenBank/DDBJ databases">
        <authorList>
            <person name="Sun Q."/>
            <person name="Zhou Y."/>
        </authorList>
    </citation>
    <scope>NUCLEOTIDE SEQUENCE</scope>
    <source>
        <strain evidence="1">CGMCC 1.15152</strain>
    </source>
</reference>
<sequence length="125" mass="13457">MSTDIAKKLQIKPDSTTWKWPPEHPEPIAEDVTFAEDLGSADVAVAFVDTSAQVDEVMTAHRGALAATRVVWFVYAKGGASSVNRDTLWKQVAAYGWKAVANVSYSDALSAVRVRPLKPGEPTAA</sequence>
<dbReference type="EMBL" id="BMHO01000001">
    <property type="protein sequence ID" value="GGD40861.1"/>
    <property type="molecule type" value="Genomic_DNA"/>
</dbReference>
<evidence type="ECO:0000313" key="1">
    <source>
        <dbReference type="EMBL" id="GGD40861.1"/>
    </source>
</evidence>
<comment type="caution">
    <text evidence="1">The sequence shown here is derived from an EMBL/GenBank/DDBJ whole genome shotgun (WGS) entry which is preliminary data.</text>
</comment>
<dbReference type="Proteomes" id="UP000633205">
    <property type="component" value="Unassembled WGS sequence"/>
</dbReference>
<gene>
    <name evidence="1" type="ORF">GCM10010915_22150</name>
</gene>
<keyword evidence="2" id="KW-1185">Reference proteome</keyword>
<dbReference type="RefSeq" id="WP_188712282.1">
    <property type="nucleotide sequence ID" value="NZ_BMHO01000001.1"/>
</dbReference>
<evidence type="ECO:0000313" key="2">
    <source>
        <dbReference type="Proteomes" id="UP000633205"/>
    </source>
</evidence>
<reference evidence="1" key="1">
    <citation type="journal article" date="2014" name="Int. J. Syst. Evol. Microbiol.">
        <title>Complete genome sequence of Corynebacterium casei LMG S-19264T (=DSM 44701T), isolated from a smear-ripened cheese.</title>
        <authorList>
            <consortium name="US DOE Joint Genome Institute (JGI-PGF)"/>
            <person name="Walter F."/>
            <person name="Albersmeier A."/>
            <person name="Kalinowski J."/>
            <person name="Ruckert C."/>
        </authorList>
    </citation>
    <scope>NUCLEOTIDE SEQUENCE</scope>
    <source>
        <strain evidence="1">CGMCC 1.15152</strain>
    </source>
</reference>